<evidence type="ECO:0000313" key="3">
    <source>
        <dbReference type="EMBL" id="KYC46933.1"/>
    </source>
</evidence>
<name>A0A150IVP9_9EURY</name>
<feature type="domain" description="N-acetyltransferase" evidence="1">
    <location>
        <begin position="7"/>
        <end position="156"/>
    </location>
</feature>
<accession>A0A150IVP9</accession>
<evidence type="ECO:0000313" key="6">
    <source>
        <dbReference type="Proteomes" id="UP000092401"/>
    </source>
</evidence>
<dbReference type="Gene3D" id="3.40.630.30">
    <property type="match status" value="1"/>
</dbReference>
<dbReference type="EMBL" id="LNJC01000050">
    <property type="protein sequence ID" value="KYC49053.1"/>
    <property type="molecule type" value="Genomic_DNA"/>
</dbReference>
<dbReference type="InterPro" id="IPR016181">
    <property type="entry name" value="Acyl_CoA_acyltransferase"/>
</dbReference>
<proteinExistence type="predicted"/>
<sequence length="355" mass="41804">MSEIYITKYKKEHKPDLIKFLAYFYKTLNYETRKKLFVWRYESNPYINSPFIYLAFDGKKIIGFRAFVIQKFILKDKKFLLGTPADAVVHPQYRRKGLFSKLTEYAIDDMDKNSNIRFLVSLSANSASEAGNIKLGFVPIGKRKYVYKISLSNTLKSIYRNNRFQKRDISIGKNIKIEISKELRSDDISKLMNNFLNKNKIRNLKDDKFYNWVFGSSSNDYIYVYYIKNDVLLGYICLEKKSRLLYSLVEYGYTQQHIIKQLIEVISKEISIPFLRLYIFTKDNKEKSLFFDCGFRGENDILMKFLKKMNLLIIEDGAGMLIKPVSRDVNNNKFCIDGIDTRSPSNWCLFSSDIH</sequence>
<dbReference type="CDD" id="cd04301">
    <property type="entry name" value="NAT_SF"/>
    <property type="match status" value="1"/>
</dbReference>
<gene>
    <name evidence="2" type="ORF">APG10_01048</name>
    <name evidence="3" type="ORF">APG11_01568</name>
    <name evidence="4" type="ORF">APG12_01696</name>
</gene>
<accession>A0A150IJP5</accession>
<dbReference type="GO" id="GO:0016747">
    <property type="term" value="F:acyltransferase activity, transferring groups other than amino-acyl groups"/>
    <property type="evidence" value="ECO:0007669"/>
    <property type="project" value="InterPro"/>
</dbReference>
<dbReference type="SUPFAM" id="SSF55729">
    <property type="entry name" value="Acyl-CoA N-acyltransferases (Nat)"/>
    <property type="match status" value="1"/>
</dbReference>
<evidence type="ECO:0000313" key="7">
    <source>
        <dbReference type="Proteomes" id="UP000092403"/>
    </source>
</evidence>
<reference evidence="5 6" key="1">
    <citation type="journal article" date="2016" name="ISME J.">
        <title>Chasing the elusive Euryarchaeota class WSA2: genomes reveal a uniquely fastidious methyl-reducing methanogen.</title>
        <authorList>
            <person name="Nobu M.K."/>
            <person name="Narihiro T."/>
            <person name="Kuroda K."/>
            <person name="Mei R."/>
            <person name="Liu W.T."/>
        </authorList>
    </citation>
    <scope>NUCLEOTIDE SEQUENCE [LARGE SCALE GENOMIC DNA]</scope>
    <source>
        <strain evidence="2">B03fssc0709_Meth_Bin005</strain>
        <strain evidence="3">B15fssc0709_Meth_Bin003</strain>
        <strain evidence="4">BMIXfssc0709_Meth_Bin006</strain>
    </source>
</reference>
<comment type="caution">
    <text evidence="4">The sequence shown here is derived from an EMBL/GenBank/DDBJ whole genome shotgun (WGS) entry which is preliminary data.</text>
</comment>
<accession>A0A150IPM9</accession>
<dbReference type="Proteomes" id="UP000092403">
    <property type="component" value="Unassembled WGS sequence"/>
</dbReference>
<dbReference type="AlphaFoldDB" id="A0A150IVP9"/>
<dbReference type="Proteomes" id="UP000092401">
    <property type="component" value="Unassembled WGS sequence"/>
</dbReference>
<dbReference type="Pfam" id="PF13527">
    <property type="entry name" value="Acetyltransf_9"/>
    <property type="match status" value="1"/>
</dbReference>
<evidence type="ECO:0000313" key="4">
    <source>
        <dbReference type="EMBL" id="KYC49053.1"/>
    </source>
</evidence>
<evidence type="ECO:0000313" key="5">
    <source>
        <dbReference type="Proteomes" id="UP000091929"/>
    </source>
</evidence>
<dbReference type="InterPro" id="IPR000182">
    <property type="entry name" value="GNAT_dom"/>
</dbReference>
<evidence type="ECO:0000313" key="2">
    <source>
        <dbReference type="EMBL" id="KYC45241.1"/>
    </source>
</evidence>
<organism evidence="4 7">
    <name type="scientific">Candidatus Methanofastidiosum methylothiophilum</name>
    <dbReference type="NCBI Taxonomy" id="1705564"/>
    <lineage>
        <taxon>Archaea</taxon>
        <taxon>Methanobacteriati</taxon>
        <taxon>Methanobacteriota</taxon>
        <taxon>Stenosarchaea group</taxon>
        <taxon>Candidatus Methanofastidiosia</taxon>
        <taxon>Candidatus Methanofastidiosales</taxon>
        <taxon>Candidatus Methanofastidiosaceae</taxon>
        <taxon>Candidatus Methanofastidiosum</taxon>
    </lineage>
</organism>
<protein>
    <recommendedName>
        <fullName evidence="1">N-acetyltransferase domain-containing protein</fullName>
    </recommendedName>
</protein>
<evidence type="ECO:0000259" key="1">
    <source>
        <dbReference type="PROSITE" id="PS51186"/>
    </source>
</evidence>
<dbReference type="Proteomes" id="UP000091929">
    <property type="component" value="Unassembled WGS sequence"/>
</dbReference>
<dbReference type="EMBL" id="LNGE01000025">
    <property type="protein sequence ID" value="KYC45241.1"/>
    <property type="molecule type" value="Genomic_DNA"/>
</dbReference>
<dbReference type="PROSITE" id="PS51186">
    <property type="entry name" value="GNAT"/>
    <property type="match status" value="1"/>
</dbReference>
<dbReference type="EMBL" id="LNGF01000039">
    <property type="protein sequence ID" value="KYC46933.1"/>
    <property type="molecule type" value="Genomic_DNA"/>
</dbReference>